<dbReference type="STRING" id="561176.SAMN04488561_1300"/>
<organism evidence="2 3">
    <name type="scientific">Jiangella alba</name>
    <dbReference type="NCBI Taxonomy" id="561176"/>
    <lineage>
        <taxon>Bacteria</taxon>
        <taxon>Bacillati</taxon>
        <taxon>Actinomycetota</taxon>
        <taxon>Actinomycetes</taxon>
        <taxon>Jiangellales</taxon>
        <taxon>Jiangellaceae</taxon>
        <taxon>Jiangella</taxon>
    </lineage>
</organism>
<dbReference type="Gene3D" id="3.30.420.40">
    <property type="match status" value="2"/>
</dbReference>
<dbReference type="InterPro" id="IPR052519">
    <property type="entry name" value="Euk-type_GlcNAc_Kinase"/>
</dbReference>
<keyword evidence="3" id="KW-1185">Reference proteome</keyword>
<dbReference type="AlphaFoldDB" id="A0A1H5ISG0"/>
<name>A0A1H5ISG0_9ACTN</name>
<dbReference type="RefSeq" id="WP_069114646.1">
    <property type="nucleotide sequence ID" value="NZ_FNUC01000003.1"/>
</dbReference>
<feature type="domain" description="ATPase BadF/BadG/BcrA/BcrD type" evidence="1">
    <location>
        <begin position="105"/>
        <end position="254"/>
    </location>
</feature>
<accession>A0A1H5ISG0</accession>
<sequence>MTDTFISIDGGKSALRLLAVTGERRQVGTGPGMSYRPGEDGVERTVAAVRAAAAAIELPGRVAGVIAGLTALPGEPGARRELARRIGAELGGPALVTVDVHLAHAGALAGPGTVLCLGTGTNVLAMGAGGEYTTVEGWGPALGDRGSGYAIGLAGLRAATAALDGVGPDTVLTERFPDAVGGSGLAALQRFYRDPELVPRIAGFAPVVVEAAGQDDVARAICAAAVDDLVALAVSAARRQPDAGPRVSWSGRLLDAGGPLLGRLGDGLREHGLEPAEPAGSSLDGGLTLLRGAAPYTRLLARLREQVGEHG</sequence>
<dbReference type="InterPro" id="IPR043129">
    <property type="entry name" value="ATPase_NBD"/>
</dbReference>
<reference evidence="3" key="1">
    <citation type="submission" date="2016-10" db="EMBL/GenBank/DDBJ databases">
        <authorList>
            <person name="Varghese N."/>
            <person name="Submissions S."/>
        </authorList>
    </citation>
    <scope>NUCLEOTIDE SEQUENCE [LARGE SCALE GENOMIC DNA]</scope>
    <source>
        <strain evidence="3">DSM 45237</strain>
    </source>
</reference>
<dbReference type="PANTHER" id="PTHR43190:SF3">
    <property type="entry name" value="N-ACETYL-D-GLUCOSAMINE KINASE"/>
    <property type="match status" value="1"/>
</dbReference>
<dbReference type="OrthoDB" id="8701357at2"/>
<dbReference type="Proteomes" id="UP000181980">
    <property type="component" value="Unassembled WGS sequence"/>
</dbReference>
<protein>
    <submittedName>
        <fullName evidence="2">BadF/BadG/BcrA/BcrD ATPase family protein</fullName>
    </submittedName>
</protein>
<proteinExistence type="predicted"/>
<dbReference type="EMBL" id="FNUC01000003">
    <property type="protein sequence ID" value="SEE43142.1"/>
    <property type="molecule type" value="Genomic_DNA"/>
</dbReference>
<gene>
    <name evidence="2" type="ORF">SAMN04488561_1300</name>
</gene>
<dbReference type="Pfam" id="PF01869">
    <property type="entry name" value="BcrAD_BadFG"/>
    <property type="match status" value="1"/>
</dbReference>
<evidence type="ECO:0000313" key="2">
    <source>
        <dbReference type="EMBL" id="SEE43142.1"/>
    </source>
</evidence>
<dbReference type="PANTHER" id="PTHR43190">
    <property type="entry name" value="N-ACETYL-D-GLUCOSAMINE KINASE"/>
    <property type="match status" value="1"/>
</dbReference>
<evidence type="ECO:0000259" key="1">
    <source>
        <dbReference type="Pfam" id="PF01869"/>
    </source>
</evidence>
<evidence type="ECO:0000313" key="3">
    <source>
        <dbReference type="Proteomes" id="UP000181980"/>
    </source>
</evidence>
<dbReference type="InterPro" id="IPR002731">
    <property type="entry name" value="ATPase_BadF"/>
</dbReference>
<dbReference type="SUPFAM" id="SSF53067">
    <property type="entry name" value="Actin-like ATPase domain"/>
    <property type="match status" value="1"/>
</dbReference>